<comment type="similarity">
    <text evidence="1">Belongs to the SdhE FAD assembly factor family.</text>
</comment>
<evidence type="ECO:0000256" key="2">
    <source>
        <dbReference type="ARBA" id="ARBA00019418"/>
    </source>
</evidence>
<dbReference type="InterPro" id="IPR036714">
    <property type="entry name" value="SDH_sf"/>
</dbReference>
<dbReference type="Proteomes" id="UP001320898">
    <property type="component" value="Unassembled WGS sequence"/>
</dbReference>
<sequence length="89" mass="10252">MDVRRRKLTFRCWHRGTREMDLLLGRYVDRHIAGLSDADIEALEHLLEAPDPELFAWVTGGKPVPANYDLPILKAIRDYHRDNPTADAV</sequence>
<proteinExistence type="inferred from homology"/>
<reference evidence="4 5" key="1">
    <citation type="submission" date="2022-04" db="EMBL/GenBank/DDBJ databases">
        <authorList>
            <person name="Ye Y.-Q."/>
            <person name="Du Z.-J."/>
        </authorList>
    </citation>
    <scope>NUCLEOTIDE SEQUENCE [LARGE SCALE GENOMIC DNA]</scope>
    <source>
        <strain evidence="4 5">A6E488</strain>
    </source>
</reference>
<dbReference type="EMBL" id="JALIDZ010000010">
    <property type="protein sequence ID" value="MCT8974082.1"/>
    <property type="molecule type" value="Genomic_DNA"/>
</dbReference>
<comment type="caution">
    <text evidence="4">The sequence shown here is derived from an EMBL/GenBank/DDBJ whole genome shotgun (WGS) entry which is preliminary data.</text>
</comment>
<name>A0AAW5R4L9_9HYPH</name>
<evidence type="ECO:0000313" key="4">
    <source>
        <dbReference type="EMBL" id="MCT8974082.1"/>
    </source>
</evidence>
<dbReference type="PANTHER" id="PTHR12469">
    <property type="entry name" value="PROTEIN EMI5 HOMOLOG, MITOCHONDRIAL"/>
    <property type="match status" value="1"/>
</dbReference>
<dbReference type="GO" id="GO:0006099">
    <property type="term" value="P:tricarboxylic acid cycle"/>
    <property type="evidence" value="ECO:0007669"/>
    <property type="project" value="TreeGrafter"/>
</dbReference>
<evidence type="ECO:0000256" key="1">
    <source>
        <dbReference type="ARBA" id="ARBA00008571"/>
    </source>
</evidence>
<keyword evidence="3" id="KW-0143">Chaperone</keyword>
<organism evidence="4 5">
    <name type="scientific">Microbaculum marinisediminis</name>
    <dbReference type="NCBI Taxonomy" id="2931392"/>
    <lineage>
        <taxon>Bacteria</taxon>
        <taxon>Pseudomonadati</taxon>
        <taxon>Pseudomonadota</taxon>
        <taxon>Alphaproteobacteria</taxon>
        <taxon>Hyphomicrobiales</taxon>
        <taxon>Tepidamorphaceae</taxon>
        <taxon>Microbaculum</taxon>
    </lineage>
</organism>
<accession>A0AAW5R4L9</accession>
<gene>
    <name evidence="4" type="ORF">MUB46_19635</name>
</gene>
<dbReference type="InterPro" id="IPR005631">
    <property type="entry name" value="SDH"/>
</dbReference>
<dbReference type="Gene3D" id="1.10.150.250">
    <property type="entry name" value="Flavinator of succinate dehydrogenase"/>
    <property type="match status" value="1"/>
</dbReference>
<evidence type="ECO:0000256" key="3">
    <source>
        <dbReference type="ARBA" id="ARBA00023186"/>
    </source>
</evidence>
<dbReference type="AlphaFoldDB" id="A0AAW5R4L9"/>
<dbReference type="PANTHER" id="PTHR12469:SF2">
    <property type="entry name" value="SUCCINATE DEHYDROGENASE ASSEMBLY FACTOR 2, MITOCHONDRIAL"/>
    <property type="match status" value="1"/>
</dbReference>
<keyword evidence="5" id="KW-1185">Reference proteome</keyword>
<dbReference type="SUPFAM" id="SSF109910">
    <property type="entry name" value="YgfY-like"/>
    <property type="match status" value="1"/>
</dbReference>
<dbReference type="RefSeq" id="WP_261617758.1">
    <property type="nucleotide sequence ID" value="NZ_JALIDZ010000010.1"/>
</dbReference>
<protein>
    <recommendedName>
        <fullName evidence="2">FAD assembly factor SdhE</fullName>
    </recommendedName>
</protein>
<evidence type="ECO:0000313" key="5">
    <source>
        <dbReference type="Proteomes" id="UP001320898"/>
    </source>
</evidence>
<dbReference type="Pfam" id="PF03937">
    <property type="entry name" value="Sdh5"/>
    <property type="match status" value="1"/>
</dbReference>